<comment type="caution">
    <text evidence="1">The sequence shown here is derived from an EMBL/GenBank/DDBJ whole genome shotgun (WGS) entry which is preliminary data.</text>
</comment>
<keyword evidence="2" id="KW-1185">Reference proteome</keyword>
<proteinExistence type="predicted"/>
<name>A0ABX0KU61_9NEIS</name>
<protein>
    <submittedName>
        <fullName evidence="1">Uncharacterized protein</fullName>
    </submittedName>
</protein>
<dbReference type="Proteomes" id="UP000712570">
    <property type="component" value="Unassembled WGS sequence"/>
</dbReference>
<reference evidence="1 2" key="1">
    <citation type="submission" date="2020-03" db="EMBL/GenBank/DDBJ databases">
        <title>Draft genome sequence of environmentally isolated violet-colored cultures.</title>
        <authorList>
            <person name="Wilson H.S."/>
        </authorList>
    </citation>
    <scope>NUCLEOTIDE SEQUENCE [LARGE SCALE GENOMIC DNA]</scope>
    <source>
        <strain evidence="1 2">HSC-16F04</strain>
    </source>
</reference>
<dbReference type="InterPro" id="IPR045384">
    <property type="entry name" value="DUF6527"/>
</dbReference>
<sequence length="89" mass="10347">MDPSIGNWAFPCKSHYFISSGNVIWAKDMSNKTIAKGRQLSRMQKQSYYDNLNNPASAIKDVEHKAQPPKQQQGYLQRLATWWKNFLSR</sequence>
<dbReference type="EMBL" id="JAAOLX010000007">
    <property type="protein sequence ID" value="NHQ87324.1"/>
    <property type="molecule type" value="Genomic_DNA"/>
</dbReference>
<evidence type="ECO:0000313" key="1">
    <source>
        <dbReference type="EMBL" id="NHQ87324.1"/>
    </source>
</evidence>
<organism evidence="1 2">
    <name type="scientific">Iodobacter violaceini</name>
    <dbReference type="NCBI Taxonomy" id="3044271"/>
    <lineage>
        <taxon>Bacteria</taxon>
        <taxon>Pseudomonadati</taxon>
        <taxon>Pseudomonadota</taxon>
        <taxon>Betaproteobacteria</taxon>
        <taxon>Neisseriales</taxon>
        <taxon>Chitinibacteraceae</taxon>
        <taxon>Iodobacter</taxon>
    </lineage>
</organism>
<gene>
    <name evidence="1" type="ORF">HA050_14505</name>
</gene>
<evidence type="ECO:0000313" key="2">
    <source>
        <dbReference type="Proteomes" id="UP000712570"/>
    </source>
</evidence>
<accession>A0ABX0KU61</accession>
<dbReference type="Pfam" id="PF20137">
    <property type="entry name" value="BubE"/>
    <property type="match status" value="1"/>
</dbReference>